<dbReference type="NCBIfam" id="TIGR02206">
    <property type="entry name" value="intg_mem_TP0381"/>
    <property type="match status" value="1"/>
</dbReference>
<evidence type="ECO:0000256" key="1">
    <source>
        <dbReference type="SAM" id="Phobius"/>
    </source>
</evidence>
<feature type="transmembrane region" description="Helical" evidence="1">
    <location>
        <begin position="65"/>
        <end position="83"/>
    </location>
</feature>
<keyword evidence="1" id="KW-1133">Transmembrane helix</keyword>
<feature type="transmembrane region" description="Helical" evidence="1">
    <location>
        <begin position="152"/>
        <end position="175"/>
    </location>
</feature>
<evidence type="ECO:0000313" key="2">
    <source>
        <dbReference type="EMBL" id="MBW2938683.1"/>
    </source>
</evidence>
<comment type="caution">
    <text evidence="2">The sequence shown here is derived from an EMBL/GenBank/DDBJ whole genome shotgun (WGS) entry which is preliminary data.</text>
</comment>
<proteinExistence type="predicted"/>
<organism evidence="2 3">
    <name type="scientific">Halomarinibacterium sedimenti</name>
    <dbReference type="NCBI Taxonomy" id="2857106"/>
    <lineage>
        <taxon>Bacteria</taxon>
        <taxon>Pseudomonadati</taxon>
        <taxon>Bacteroidota</taxon>
        <taxon>Flavobacteriia</taxon>
        <taxon>Flavobacteriales</taxon>
        <taxon>Flavobacteriaceae</taxon>
        <taxon>Halomarinibacterium</taxon>
    </lineage>
</organism>
<dbReference type="Proteomes" id="UP001138686">
    <property type="component" value="Unassembled WGS sequence"/>
</dbReference>
<feature type="transmembrane region" description="Helical" evidence="1">
    <location>
        <begin position="195"/>
        <end position="215"/>
    </location>
</feature>
<keyword evidence="1" id="KW-0812">Transmembrane</keyword>
<dbReference type="AlphaFoldDB" id="A0A9X1FQ07"/>
<keyword evidence="1" id="KW-0472">Membrane</keyword>
<reference evidence="2" key="1">
    <citation type="submission" date="2021-07" db="EMBL/GenBank/DDBJ databases">
        <title>Aureisphaera sp. CAU 1614 isolated from sea sediment.</title>
        <authorList>
            <person name="Kim W."/>
        </authorList>
    </citation>
    <scope>NUCLEOTIDE SEQUENCE</scope>
    <source>
        <strain evidence="2">CAU 1614</strain>
    </source>
</reference>
<name>A0A9X1FQ07_9FLAO</name>
<keyword evidence="3" id="KW-1185">Reference proteome</keyword>
<feature type="transmembrane region" description="Helical" evidence="1">
    <location>
        <begin position="90"/>
        <end position="107"/>
    </location>
</feature>
<feature type="transmembrane region" description="Helical" evidence="1">
    <location>
        <begin position="35"/>
        <end position="53"/>
    </location>
</feature>
<accession>A0A9X1FQ07</accession>
<protein>
    <submittedName>
        <fullName evidence="2">TIGR02206 family membrane protein</fullName>
    </submittedName>
</protein>
<dbReference type="EMBL" id="JAHWDP010000005">
    <property type="protein sequence ID" value="MBW2938683.1"/>
    <property type="molecule type" value="Genomic_DNA"/>
</dbReference>
<feature type="transmembrane region" description="Helical" evidence="1">
    <location>
        <begin position="119"/>
        <end position="140"/>
    </location>
</feature>
<feature type="transmembrane region" description="Helical" evidence="1">
    <location>
        <begin position="6"/>
        <end position="23"/>
    </location>
</feature>
<sequence>MFGFQHIIAILFFALFGYTFIVWAKKLSKKRQRQLGVGFSIFLCASLVIWTISRIYIQGFDATEHLPLHLCNIISLLLPIFAVTRKKWMYEVLLFWILAGTSQAIITPDLAHGFPHYDYLKYFVVHCGLVVFILYATIIYKMRPTVKSIFKSFLALQVYFVAMLLVNKILGSNYFFISEKPPHGSLLDYLGDWPYYILVAELILFPYFFLIYLPFHFTRKKAISQKADPNS</sequence>
<gene>
    <name evidence="2" type="ORF">KXJ69_11230</name>
</gene>
<dbReference type="Pfam" id="PF14808">
    <property type="entry name" value="TMEM164"/>
    <property type="match status" value="1"/>
</dbReference>
<dbReference type="InterPro" id="IPR011737">
    <property type="entry name" value="CHP02206_TP0381"/>
</dbReference>
<evidence type="ECO:0000313" key="3">
    <source>
        <dbReference type="Proteomes" id="UP001138686"/>
    </source>
</evidence>